<keyword evidence="1" id="KW-0210">Decarboxylase</keyword>
<sequence length="656" mass="74145">MAAVKKLETKHLDAAEAVLSDITDKSKVEQDPKDHLHIPATHDKAHHWFRSVFPYDSLEAFEAEWHLGNYVIDRQTGEKSFEAMSIYVRLGMHLLYYGSEQQNILQSERTQKMLKDQSVKMGKQYDDPESVDHIQPFIESFELQDTLSELAQPDSTKYSTFNEFFARELKESARPIAEPDNNSVVSSVADCRLTTYPTVDLATKYWIKGFGFTLPKLLGSNQLAEAFNGGPIMIHRLAPQDYHRWHAPVSGTVESITEIPGTYYTVNPQAINEEGTLDVFCENRRSVMVIKRPSDTRVIVIAIGAMLVGSIRYNPGIKEGAQIRRGQCLGAFLYGGSTVISLYPKEKMKLDEDLVKNSTEQKCETHFPVTTQPNLTFETQDFSLVTTRFGAKPISTPALLLVDLYLYMDTATSDQHSMAMTDLAMLSQEHKAEAFDKLLVAHPTTIGGMLADLGHLVVANTRHIFPFEKLSPELRNNIYTYALVATDSIKITHQVDTIATMKAARTTEKAFEHGLVTKRESSDTRWCSTARVKISGQRKLQPYESLCTIAILLLNKQVYSEAMTMLYGKNRFKFTTSVALRRFADLAKHGMQLFVDVEIRGPRLFGMQFDELFELKEASRIRHLHFGVTDHQKAGDRLDTAPKRIVEAIMVPLRDS</sequence>
<evidence type="ECO:0000313" key="4">
    <source>
        <dbReference type="EMBL" id="KAK3055001.1"/>
    </source>
</evidence>
<comment type="caution">
    <text evidence="4">The sequence shown here is derived from an EMBL/GenBank/DDBJ whole genome shotgun (WGS) entry which is preliminary data.</text>
</comment>
<evidence type="ECO:0000313" key="5">
    <source>
        <dbReference type="Proteomes" id="UP001271007"/>
    </source>
</evidence>
<dbReference type="InterPro" id="IPR003817">
    <property type="entry name" value="PS_Dcarbxylase"/>
</dbReference>
<evidence type="ECO:0000259" key="3">
    <source>
        <dbReference type="Pfam" id="PF24864"/>
    </source>
</evidence>
<protein>
    <recommendedName>
        <fullName evidence="3">DUF7730 domain-containing protein</fullName>
    </recommendedName>
</protein>
<accession>A0AAJ0DJ87</accession>
<reference evidence="4" key="1">
    <citation type="submission" date="2023-04" db="EMBL/GenBank/DDBJ databases">
        <title>Black Yeasts Isolated from many extreme environments.</title>
        <authorList>
            <person name="Coleine C."/>
            <person name="Stajich J.E."/>
            <person name="Selbmann L."/>
        </authorList>
    </citation>
    <scope>NUCLEOTIDE SEQUENCE</scope>
    <source>
        <strain evidence="4">CCFEE 5312</strain>
    </source>
</reference>
<dbReference type="InterPro" id="IPR056632">
    <property type="entry name" value="DUF7730"/>
</dbReference>
<evidence type="ECO:0000256" key="1">
    <source>
        <dbReference type="ARBA" id="ARBA00022793"/>
    </source>
</evidence>
<dbReference type="GO" id="GO:0008654">
    <property type="term" value="P:phospholipid biosynthetic process"/>
    <property type="evidence" value="ECO:0007669"/>
    <property type="project" value="InterPro"/>
</dbReference>
<keyword evidence="2" id="KW-0456">Lyase</keyword>
<dbReference type="Pfam" id="PF24864">
    <property type="entry name" value="DUF7730"/>
    <property type="match status" value="1"/>
</dbReference>
<dbReference type="PANTHER" id="PTHR10067:SF17">
    <property type="entry name" value="PHOSPHATIDYLSERINE DECARBOXYLASE PROENZYME 2"/>
    <property type="match status" value="1"/>
</dbReference>
<dbReference type="Pfam" id="PF02666">
    <property type="entry name" value="PS_Dcarbxylase"/>
    <property type="match status" value="1"/>
</dbReference>
<dbReference type="GO" id="GO:0004609">
    <property type="term" value="F:phosphatidylserine decarboxylase activity"/>
    <property type="evidence" value="ECO:0007669"/>
    <property type="project" value="InterPro"/>
</dbReference>
<dbReference type="EMBL" id="JAWDJX010000010">
    <property type="protein sequence ID" value="KAK3055001.1"/>
    <property type="molecule type" value="Genomic_DNA"/>
</dbReference>
<evidence type="ECO:0000256" key="2">
    <source>
        <dbReference type="ARBA" id="ARBA00023239"/>
    </source>
</evidence>
<keyword evidence="5" id="KW-1185">Reference proteome</keyword>
<gene>
    <name evidence="4" type="ORF">LTR09_004161</name>
</gene>
<feature type="domain" description="DUF7730" evidence="3">
    <location>
        <begin position="467"/>
        <end position="581"/>
    </location>
</feature>
<dbReference type="PANTHER" id="PTHR10067">
    <property type="entry name" value="PHOSPHATIDYLSERINE DECARBOXYLASE"/>
    <property type="match status" value="1"/>
</dbReference>
<proteinExistence type="predicted"/>
<dbReference type="Proteomes" id="UP001271007">
    <property type="component" value="Unassembled WGS sequence"/>
</dbReference>
<name>A0AAJ0DJ87_9PEZI</name>
<organism evidence="4 5">
    <name type="scientific">Extremus antarcticus</name>
    <dbReference type="NCBI Taxonomy" id="702011"/>
    <lineage>
        <taxon>Eukaryota</taxon>
        <taxon>Fungi</taxon>
        <taxon>Dikarya</taxon>
        <taxon>Ascomycota</taxon>
        <taxon>Pezizomycotina</taxon>
        <taxon>Dothideomycetes</taxon>
        <taxon>Dothideomycetidae</taxon>
        <taxon>Mycosphaerellales</taxon>
        <taxon>Extremaceae</taxon>
        <taxon>Extremus</taxon>
    </lineage>
</organism>
<dbReference type="AlphaFoldDB" id="A0AAJ0DJ87"/>